<dbReference type="STRING" id="1276257.SSABA_v1c04680"/>
<name>W6AAJ8_9MOLU</name>
<dbReference type="PATRIC" id="fig|1276257.3.peg.478"/>
<dbReference type="OrthoDB" id="387656at2"/>
<protein>
    <recommendedName>
        <fullName evidence="4">MOLPALP family lipoprotein</fullName>
    </recommendedName>
</protein>
<dbReference type="InterPro" id="IPR054816">
    <property type="entry name" value="Lipoprotein_mollicutes-type_CS"/>
</dbReference>
<dbReference type="InterPro" id="IPR030893">
    <property type="entry name" value="Mollicu_LP"/>
</dbReference>
<dbReference type="AlphaFoldDB" id="W6AAJ8"/>
<keyword evidence="1" id="KW-0732">Signal</keyword>
<evidence type="ECO:0000256" key="1">
    <source>
        <dbReference type="SAM" id="SignalP"/>
    </source>
</evidence>
<proteinExistence type="predicted"/>
<accession>W6AAJ8</accession>
<dbReference type="RefSeq" id="WP_025251016.1">
    <property type="nucleotide sequence ID" value="NZ_CP006934.1"/>
</dbReference>
<dbReference type="EMBL" id="CP006934">
    <property type="protein sequence ID" value="AHI53875.1"/>
    <property type="molecule type" value="Genomic_DNA"/>
</dbReference>
<organism evidence="2 3">
    <name type="scientific">Spiroplasma sabaudiense Ar-1343</name>
    <dbReference type="NCBI Taxonomy" id="1276257"/>
    <lineage>
        <taxon>Bacteria</taxon>
        <taxon>Bacillati</taxon>
        <taxon>Mycoplasmatota</taxon>
        <taxon>Mollicutes</taxon>
        <taxon>Entomoplasmatales</taxon>
        <taxon>Spiroplasmataceae</taxon>
        <taxon>Spiroplasma</taxon>
    </lineage>
</organism>
<evidence type="ECO:0008006" key="4">
    <source>
        <dbReference type="Google" id="ProtNLM"/>
    </source>
</evidence>
<gene>
    <name evidence="2" type="ORF">SSABA_v1c04680</name>
</gene>
<evidence type="ECO:0000313" key="2">
    <source>
        <dbReference type="EMBL" id="AHI53875.1"/>
    </source>
</evidence>
<dbReference type="NCBIfam" id="TIGR04547">
    <property type="entry name" value="Mollicu_LP"/>
    <property type="match status" value="1"/>
</dbReference>
<sequence>MKKILAIFGSMALVVSSSTSVIACNTLDNGLKKARAATKSLTEIFSYYGRAVVLNDQEGIDFDYTLNRYKTSKAADLLTNYKGQKSASFNSILDATFGKNKNYKGFLSEPQVETNLTMKNGFDPSEPKIRNISAMAGAALLIFGNGFNTRTSGTLTSILTSDIMKNIVDDSGYSKMKAILSNQNLLAISNIFDFSDMTFVKTQQDAIHYSLNQLILGIAEITNQSISIPGKGDLTTSTKFDNDRKGNDGTVVLTRVFDAIIQKNLKITEDTTTLVSGISKIVKSIMVILKHLEAFSDIISLPPSQITDSDHLFSKTQNNIEVLKNVRKSNFDINSSLNIQKIVKVFQGIFQNPESDSNGYNFEKFLAILFQVEKKANYSVTLTDAGPIATVSKRETAGFFPIINAIANAAANATKHLNEYAETGIKNVLPKIAKSIVVQSKFEITGLVKIILDVIKKGISDEINKIFDNAYLKLWSGDILSSVWGLVGLDFDDKSKQNFKNFQSIFSTPLTDILSSFNINSKIIDNTFEKKSFSRLIDTAASFLEVKKDNSLNNKYLFNLKKVYELCVSLSAEYTLFNSLDNSVNDETKIESLNPEPVTLIPAFLKLNSNKGWHAKNSNNGTKKLQATDLLGAPIGAENEFQSGSFYEKLEKLFQNDLANNDTTGDFLKKIVLGIKIQSNKLKDKSIMEEKNKYEPIVFSKNFKITNISDEAITDNNSSKVSFTLKYIKGKVITDYEFIFQNDSITSSLNNGTYWYLKGAQKISK</sequence>
<feature type="chain" id="PRO_5004877042" description="MOLPALP family lipoprotein" evidence="1">
    <location>
        <begin position="24"/>
        <end position="765"/>
    </location>
</feature>
<dbReference type="HOGENOM" id="CLU_364803_0_0_14"/>
<dbReference type="Proteomes" id="UP000019265">
    <property type="component" value="Chromosome"/>
</dbReference>
<dbReference type="PROSITE" id="PS51257">
    <property type="entry name" value="PROKAR_LIPOPROTEIN"/>
    <property type="match status" value="1"/>
</dbReference>
<feature type="signal peptide" evidence="1">
    <location>
        <begin position="1"/>
        <end position="23"/>
    </location>
</feature>
<keyword evidence="3" id="KW-1185">Reference proteome</keyword>
<dbReference type="KEGG" id="ssab:SSABA_v1c04680"/>
<evidence type="ECO:0000313" key="3">
    <source>
        <dbReference type="Proteomes" id="UP000019265"/>
    </source>
</evidence>
<reference evidence="2 3" key="1">
    <citation type="journal article" date="2014" name="Genome Biol. Evol.">
        <title>Molecular evolution of the substrate utilization strategies and putative virulence factors in mosquito-associated Spiroplasma species.</title>
        <authorList>
            <person name="Chang T.H."/>
            <person name="Lo W.S."/>
            <person name="Ku C."/>
            <person name="Chen L.L."/>
            <person name="Kuo C.H."/>
        </authorList>
    </citation>
    <scope>NUCLEOTIDE SEQUENCE [LARGE SCALE GENOMIC DNA]</scope>
    <source>
        <strain evidence="2">Ar-1343</strain>
    </source>
</reference>
<dbReference type="NCBIfam" id="NF038029">
    <property type="entry name" value="LP_plasma"/>
    <property type="match status" value="1"/>
</dbReference>